<dbReference type="AlphaFoldDB" id="A0AA36AI62"/>
<organism evidence="2 3">
    <name type="scientific">Octopus vulgaris</name>
    <name type="common">Common octopus</name>
    <dbReference type="NCBI Taxonomy" id="6645"/>
    <lineage>
        <taxon>Eukaryota</taxon>
        <taxon>Metazoa</taxon>
        <taxon>Spiralia</taxon>
        <taxon>Lophotrochozoa</taxon>
        <taxon>Mollusca</taxon>
        <taxon>Cephalopoda</taxon>
        <taxon>Coleoidea</taxon>
        <taxon>Octopodiformes</taxon>
        <taxon>Octopoda</taxon>
        <taxon>Incirrata</taxon>
        <taxon>Octopodidae</taxon>
        <taxon>Octopus</taxon>
    </lineage>
</organism>
<dbReference type="EMBL" id="OX597814">
    <property type="protein sequence ID" value="CAI9715963.1"/>
    <property type="molecule type" value="Genomic_DNA"/>
</dbReference>
<feature type="compositionally biased region" description="Basic and acidic residues" evidence="1">
    <location>
        <begin position="1"/>
        <end position="14"/>
    </location>
</feature>
<evidence type="ECO:0000313" key="2">
    <source>
        <dbReference type="EMBL" id="CAI9715963.1"/>
    </source>
</evidence>
<gene>
    <name evidence="2" type="ORF">OCTVUL_1B028404</name>
</gene>
<feature type="compositionally biased region" description="Low complexity" evidence="1">
    <location>
        <begin position="15"/>
        <end position="32"/>
    </location>
</feature>
<protein>
    <submittedName>
        <fullName evidence="2">Uncharacterized protein</fullName>
    </submittedName>
</protein>
<dbReference type="Proteomes" id="UP001162480">
    <property type="component" value="Chromosome 1"/>
</dbReference>
<accession>A0AA36AI62</accession>
<evidence type="ECO:0000313" key="3">
    <source>
        <dbReference type="Proteomes" id="UP001162480"/>
    </source>
</evidence>
<feature type="region of interest" description="Disordered" evidence="1">
    <location>
        <begin position="1"/>
        <end position="32"/>
    </location>
</feature>
<name>A0AA36AI62_OCTVU</name>
<keyword evidence="3" id="KW-1185">Reference proteome</keyword>
<proteinExistence type="predicted"/>
<evidence type="ECO:0000256" key="1">
    <source>
        <dbReference type="SAM" id="MobiDB-lite"/>
    </source>
</evidence>
<sequence length="161" mass="17603">MDHTFRKVEADDLSSKGSNSSGLLDKSDSLSGGDHILSREQLITAQGQDVELQKVETKQASCIVTLSPVTDCTVDKIEHVDNVDNDVSNVNLDDHNDNVSHKLRKSDVLSHCDEKLSHLSFEQKTQLSDLIHEFSHLFPVVPGRTIDVGGAVPVNNESCGK</sequence>
<reference evidence="2" key="1">
    <citation type="submission" date="2023-08" db="EMBL/GenBank/DDBJ databases">
        <authorList>
            <person name="Alioto T."/>
            <person name="Alioto T."/>
            <person name="Gomez Garrido J."/>
        </authorList>
    </citation>
    <scope>NUCLEOTIDE SEQUENCE</scope>
</reference>